<accession>A0A1N7SFS2</accession>
<evidence type="ECO:0000313" key="2">
    <source>
        <dbReference type="EMBL" id="SIT46211.1"/>
    </source>
</evidence>
<proteinExistence type="predicted"/>
<feature type="region of interest" description="Disordered" evidence="1">
    <location>
        <begin position="27"/>
        <end position="48"/>
    </location>
</feature>
<dbReference type="STRING" id="1247936.BN2475_630053"/>
<gene>
    <name evidence="2" type="ORF">BN2475_630053</name>
</gene>
<dbReference type="EMBL" id="CYGX02000063">
    <property type="protein sequence ID" value="SIT46211.1"/>
    <property type="molecule type" value="Genomic_DNA"/>
</dbReference>
<evidence type="ECO:0000313" key="3">
    <source>
        <dbReference type="Proteomes" id="UP000187012"/>
    </source>
</evidence>
<organism evidence="2 3">
    <name type="scientific">Paraburkholderia ribeironis</name>
    <dbReference type="NCBI Taxonomy" id="1247936"/>
    <lineage>
        <taxon>Bacteria</taxon>
        <taxon>Pseudomonadati</taxon>
        <taxon>Pseudomonadota</taxon>
        <taxon>Betaproteobacteria</taxon>
        <taxon>Burkholderiales</taxon>
        <taxon>Burkholderiaceae</taxon>
        <taxon>Paraburkholderia</taxon>
    </lineage>
</organism>
<dbReference type="AlphaFoldDB" id="A0A1N7SFS2"/>
<dbReference type="Proteomes" id="UP000187012">
    <property type="component" value="Unassembled WGS sequence"/>
</dbReference>
<name>A0A1N7SFS2_9BURK</name>
<reference evidence="2 3" key="1">
    <citation type="submission" date="2016-12" db="EMBL/GenBank/DDBJ databases">
        <authorList>
            <person name="Song W.-J."/>
            <person name="Kurnit D.M."/>
        </authorList>
    </citation>
    <scope>NUCLEOTIDE SEQUENCE [LARGE SCALE GENOMIC DNA]</scope>
    <source>
        <strain evidence="2 3">STM7296</strain>
    </source>
</reference>
<evidence type="ECO:0000256" key="1">
    <source>
        <dbReference type="SAM" id="MobiDB-lite"/>
    </source>
</evidence>
<protein>
    <submittedName>
        <fullName evidence="2">Uncharacterized protein</fullName>
    </submittedName>
</protein>
<sequence>METDWSTLGRGPNVSPLQAGPANLVAKEASPPNKPASLIDPPANAGVWHHDRRAGRIHSA</sequence>
<keyword evidence="3" id="KW-1185">Reference proteome</keyword>